<dbReference type="Proteomes" id="UP001152622">
    <property type="component" value="Chromosome 1"/>
</dbReference>
<evidence type="ECO:0000313" key="2">
    <source>
        <dbReference type="Proteomes" id="UP001152622"/>
    </source>
</evidence>
<dbReference type="EMBL" id="JAINUF010000001">
    <property type="protein sequence ID" value="KAJ8381763.1"/>
    <property type="molecule type" value="Genomic_DNA"/>
</dbReference>
<protein>
    <submittedName>
        <fullName evidence="1">Uncharacterized protein</fullName>
    </submittedName>
</protein>
<dbReference type="AlphaFoldDB" id="A0A9Q1JDJ4"/>
<keyword evidence="2" id="KW-1185">Reference proteome</keyword>
<reference evidence="1" key="1">
    <citation type="journal article" date="2023" name="Science">
        <title>Genome structures resolve the early diversification of teleost fishes.</title>
        <authorList>
            <person name="Parey E."/>
            <person name="Louis A."/>
            <person name="Montfort J."/>
            <person name="Bouchez O."/>
            <person name="Roques C."/>
            <person name="Iampietro C."/>
            <person name="Lluch J."/>
            <person name="Castinel A."/>
            <person name="Donnadieu C."/>
            <person name="Desvignes T."/>
            <person name="Floi Bucao C."/>
            <person name="Jouanno E."/>
            <person name="Wen M."/>
            <person name="Mejri S."/>
            <person name="Dirks R."/>
            <person name="Jansen H."/>
            <person name="Henkel C."/>
            <person name="Chen W.J."/>
            <person name="Zahm M."/>
            <person name="Cabau C."/>
            <person name="Klopp C."/>
            <person name="Thompson A.W."/>
            <person name="Robinson-Rechavi M."/>
            <person name="Braasch I."/>
            <person name="Lecointre G."/>
            <person name="Bobe J."/>
            <person name="Postlethwait J.H."/>
            <person name="Berthelot C."/>
            <person name="Roest Crollius H."/>
            <person name="Guiguen Y."/>
        </authorList>
    </citation>
    <scope>NUCLEOTIDE SEQUENCE</scope>
    <source>
        <strain evidence="1">WJC10195</strain>
    </source>
</reference>
<gene>
    <name evidence="1" type="ORF">SKAU_G00025410</name>
</gene>
<sequence>MIDWTSDRNWGVFQRRVFLQTSTAKPHVNRQAPWGLSVDLEVASCARSHFRPRARTFSLLPEIFFYFPILFAERSK</sequence>
<organism evidence="1 2">
    <name type="scientific">Synaphobranchus kaupii</name>
    <name type="common">Kaup's arrowtooth eel</name>
    <dbReference type="NCBI Taxonomy" id="118154"/>
    <lineage>
        <taxon>Eukaryota</taxon>
        <taxon>Metazoa</taxon>
        <taxon>Chordata</taxon>
        <taxon>Craniata</taxon>
        <taxon>Vertebrata</taxon>
        <taxon>Euteleostomi</taxon>
        <taxon>Actinopterygii</taxon>
        <taxon>Neopterygii</taxon>
        <taxon>Teleostei</taxon>
        <taxon>Anguilliformes</taxon>
        <taxon>Synaphobranchidae</taxon>
        <taxon>Synaphobranchus</taxon>
    </lineage>
</organism>
<proteinExistence type="predicted"/>
<evidence type="ECO:0000313" key="1">
    <source>
        <dbReference type="EMBL" id="KAJ8381763.1"/>
    </source>
</evidence>
<comment type="caution">
    <text evidence="1">The sequence shown here is derived from an EMBL/GenBank/DDBJ whole genome shotgun (WGS) entry which is preliminary data.</text>
</comment>
<accession>A0A9Q1JDJ4</accession>
<name>A0A9Q1JDJ4_SYNKA</name>